<proteinExistence type="predicted"/>
<name>A0AAD9JGZ5_RIDPI</name>
<keyword evidence="3" id="KW-1185">Reference proteome</keyword>
<keyword evidence="1" id="KW-0472">Membrane</keyword>
<sequence length="30" mass="3645">MFNNNDTYSKYFFTYVVATLIVLSLIYYIK</sequence>
<protein>
    <submittedName>
        <fullName evidence="2">Uncharacterized protein</fullName>
    </submittedName>
</protein>
<feature type="transmembrane region" description="Helical" evidence="1">
    <location>
        <begin position="12"/>
        <end position="29"/>
    </location>
</feature>
<dbReference type="AlphaFoldDB" id="A0AAD9JGZ5"/>
<evidence type="ECO:0000313" key="2">
    <source>
        <dbReference type="EMBL" id="KAK2152974.1"/>
    </source>
</evidence>
<comment type="caution">
    <text evidence="2">The sequence shown here is derived from an EMBL/GenBank/DDBJ whole genome shotgun (WGS) entry which is preliminary data.</text>
</comment>
<reference evidence="2" key="1">
    <citation type="journal article" date="2023" name="Mol. Biol. Evol.">
        <title>Third-Generation Sequencing Reveals the Adaptive Role of the Epigenome in Three Deep-Sea Polychaetes.</title>
        <authorList>
            <person name="Perez M."/>
            <person name="Aroh O."/>
            <person name="Sun Y."/>
            <person name="Lan Y."/>
            <person name="Juniper S.K."/>
            <person name="Young C.R."/>
            <person name="Angers B."/>
            <person name="Qian P.Y."/>
        </authorList>
    </citation>
    <scope>NUCLEOTIDE SEQUENCE</scope>
    <source>
        <strain evidence="2">R07B-5</strain>
    </source>
</reference>
<evidence type="ECO:0000313" key="3">
    <source>
        <dbReference type="Proteomes" id="UP001209878"/>
    </source>
</evidence>
<gene>
    <name evidence="2" type="ORF">NP493_2378g00028</name>
</gene>
<dbReference type="Proteomes" id="UP001209878">
    <property type="component" value="Unassembled WGS sequence"/>
</dbReference>
<evidence type="ECO:0000256" key="1">
    <source>
        <dbReference type="SAM" id="Phobius"/>
    </source>
</evidence>
<keyword evidence="1" id="KW-0812">Transmembrane</keyword>
<accession>A0AAD9JGZ5</accession>
<dbReference type="EMBL" id="JAODUO010002372">
    <property type="protein sequence ID" value="KAK2152974.1"/>
    <property type="molecule type" value="Genomic_DNA"/>
</dbReference>
<organism evidence="2 3">
    <name type="scientific">Ridgeia piscesae</name>
    <name type="common">Tubeworm</name>
    <dbReference type="NCBI Taxonomy" id="27915"/>
    <lineage>
        <taxon>Eukaryota</taxon>
        <taxon>Metazoa</taxon>
        <taxon>Spiralia</taxon>
        <taxon>Lophotrochozoa</taxon>
        <taxon>Annelida</taxon>
        <taxon>Polychaeta</taxon>
        <taxon>Sedentaria</taxon>
        <taxon>Canalipalpata</taxon>
        <taxon>Sabellida</taxon>
        <taxon>Siboglinidae</taxon>
        <taxon>Ridgeia</taxon>
    </lineage>
</organism>
<keyword evidence="1" id="KW-1133">Transmembrane helix</keyword>